<gene>
    <name evidence="2" type="ORF">RRG08_002685</name>
</gene>
<reference evidence="2" key="1">
    <citation type="journal article" date="2023" name="G3 (Bethesda)">
        <title>A reference genome for the long-term kleptoplast-retaining sea slug Elysia crispata morphotype clarki.</title>
        <authorList>
            <person name="Eastman K.E."/>
            <person name="Pendleton A.L."/>
            <person name="Shaikh M.A."/>
            <person name="Suttiyut T."/>
            <person name="Ogas R."/>
            <person name="Tomko P."/>
            <person name="Gavelis G."/>
            <person name="Widhalm J.R."/>
            <person name="Wisecaver J.H."/>
        </authorList>
    </citation>
    <scope>NUCLEOTIDE SEQUENCE</scope>
    <source>
        <strain evidence="2">ECLA1</strain>
    </source>
</reference>
<keyword evidence="1" id="KW-0812">Transmembrane</keyword>
<sequence>MEYTASPSVTQQFSRLAVSPVSFLHWLFLLIVFSASCFSCQFPPLAVSPNSFLGWLFLPPCGPEGAGLVLPQTAHRQPWRREKGRTSVYYQTKPIRCEYR</sequence>
<evidence type="ECO:0000313" key="2">
    <source>
        <dbReference type="EMBL" id="KAK3712355.1"/>
    </source>
</evidence>
<accession>A0AAE0XU53</accession>
<protein>
    <submittedName>
        <fullName evidence="2">Uncharacterized protein</fullName>
    </submittedName>
</protein>
<keyword evidence="1" id="KW-0472">Membrane</keyword>
<keyword evidence="3" id="KW-1185">Reference proteome</keyword>
<proteinExistence type="predicted"/>
<keyword evidence="1" id="KW-1133">Transmembrane helix</keyword>
<comment type="caution">
    <text evidence="2">The sequence shown here is derived from an EMBL/GenBank/DDBJ whole genome shotgun (WGS) entry which is preliminary data.</text>
</comment>
<dbReference type="AlphaFoldDB" id="A0AAE0XU53"/>
<name>A0AAE0XU53_9GAST</name>
<evidence type="ECO:0000313" key="3">
    <source>
        <dbReference type="Proteomes" id="UP001283361"/>
    </source>
</evidence>
<organism evidence="2 3">
    <name type="scientific">Elysia crispata</name>
    <name type="common">lettuce slug</name>
    <dbReference type="NCBI Taxonomy" id="231223"/>
    <lineage>
        <taxon>Eukaryota</taxon>
        <taxon>Metazoa</taxon>
        <taxon>Spiralia</taxon>
        <taxon>Lophotrochozoa</taxon>
        <taxon>Mollusca</taxon>
        <taxon>Gastropoda</taxon>
        <taxon>Heterobranchia</taxon>
        <taxon>Euthyneura</taxon>
        <taxon>Panpulmonata</taxon>
        <taxon>Sacoglossa</taxon>
        <taxon>Placobranchoidea</taxon>
        <taxon>Plakobranchidae</taxon>
        <taxon>Elysia</taxon>
    </lineage>
</organism>
<evidence type="ECO:0000256" key="1">
    <source>
        <dbReference type="SAM" id="Phobius"/>
    </source>
</evidence>
<feature type="transmembrane region" description="Helical" evidence="1">
    <location>
        <begin position="23"/>
        <end position="42"/>
    </location>
</feature>
<dbReference type="Proteomes" id="UP001283361">
    <property type="component" value="Unassembled WGS sequence"/>
</dbReference>
<dbReference type="EMBL" id="JAWDGP010007584">
    <property type="protein sequence ID" value="KAK3712355.1"/>
    <property type="molecule type" value="Genomic_DNA"/>
</dbReference>